<proteinExistence type="predicted"/>
<sequence>MTEAERQVIRAVLPVPAWLEGDVRQAIARHLGWGRHTVQRYARAEHWHQVSPGRHRRGSRLDVHYPYLSRRIAETRGGISLTALHSELAERGRQGSYSTLRDWARRCLHQPRRTPQKPSALPTARLATGWLTRRPSSLHENEHR</sequence>
<evidence type="ECO:0000313" key="1">
    <source>
        <dbReference type="EMBL" id="KUN56033.1"/>
    </source>
</evidence>
<organism evidence="1">
    <name type="scientific">Streptomyces canus</name>
    <dbReference type="NCBI Taxonomy" id="58343"/>
    <lineage>
        <taxon>Bacteria</taxon>
        <taxon>Bacillati</taxon>
        <taxon>Actinomycetota</taxon>
        <taxon>Actinomycetes</taxon>
        <taxon>Kitasatosporales</taxon>
        <taxon>Streptomycetaceae</taxon>
        <taxon>Streptomyces</taxon>
        <taxon>Streptomyces aurantiacus group</taxon>
    </lineage>
</organism>
<reference evidence="1" key="1">
    <citation type="submission" date="2015-10" db="EMBL/GenBank/DDBJ databases">
        <title>Draft genome sequence of Streptomyces canus DSM 40017, type strain for the species Streptomyces canus.</title>
        <authorList>
            <person name="Ruckert C."/>
            <person name="Winkler A."/>
            <person name="Kalinowski J."/>
            <person name="Kampfer P."/>
            <person name="Glaeser S."/>
        </authorList>
    </citation>
    <scope>NUCLEOTIDE SEQUENCE [LARGE SCALE GENOMIC DNA]</scope>
    <source>
        <strain evidence="1">DSM 40017</strain>
    </source>
</reference>
<gene>
    <name evidence="1" type="ORF">AQJ46_48935</name>
</gene>
<dbReference type="EMBL" id="LMWU01000079">
    <property type="protein sequence ID" value="KUN56033.1"/>
    <property type="molecule type" value="Genomic_DNA"/>
</dbReference>
<dbReference type="Proteomes" id="UP000053669">
    <property type="component" value="Unassembled WGS sequence"/>
</dbReference>
<accession>A0A124HV32</accession>
<protein>
    <submittedName>
        <fullName evidence="1">Uncharacterized protein</fullName>
    </submittedName>
</protein>
<name>A0A124HV32_9ACTN</name>
<comment type="caution">
    <text evidence="1">The sequence shown here is derived from an EMBL/GenBank/DDBJ whole genome shotgun (WGS) entry which is preliminary data.</text>
</comment>
<dbReference type="AlphaFoldDB" id="A0A124HV32"/>